<feature type="region of interest" description="Disordered" evidence="1">
    <location>
        <begin position="29"/>
        <end position="49"/>
    </location>
</feature>
<evidence type="ECO:0000313" key="3">
    <source>
        <dbReference type="Proteomes" id="UP001187415"/>
    </source>
</evidence>
<dbReference type="EMBL" id="JAUPFM010000007">
    <property type="protein sequence ID" value="KAK2846683.1"/>
    <property type="molecule type" value="Genomic_DNA"/>
</dbReference>
<protein>
    <submittedName>
        <fullName evidence="2">Uncharacterized protein</fullName>
    </submittedName>
</protein>
<dbReference type="AlphaFoldDB" id="A0AA88SPR2"/>
<evidence type="ECO:0000313" key="2">
    <source>
        <dbReference type="EMBL" id="KAK2846683.1"/>
    </source>
</evidence>
<keyword evidence="3" id="KW-1185">Reference proteome</keyword>
<evidence type="ECO:0000256" key="1">
    <source>
        <dbReference type="SAM" id="MobiDB-lite"/>
    </source>
</evidence>
<comment type="caution">
    <text evidence="2">The sequence shown here is derived from an EMBL/GenBank/DDBJ whole genome shotgun (WGS) entry which is preliminary data.</text>
</comment>
<reference evidence="2" key="1">
    <citation type="submission" date="2023-07" db="EMBL/GenBank/DDBJ databases">
        <title>Chromosome-level Genome Assembly of Striped Snakehead (Channa striata).</title>
        <authorList>
            <person name="Liu H."/>
        </authorList>
    </citation>
    <scope>NUCLEOTIDE SEQUENCE</scope>
    <source>
        <strain evidence="2">Gz</strain>
        <tissue evidence="2">Muscle</tissue>
    </source>
</reference>
<sequence length="266" mass="29145">MEIYLLLALPPAPWTLHYRVRLTWLTRSGSDKGTGSTTRDGTTQQKRGRTPLRAVGSQFNTHPEIARRVGSSSSCCCSGSAKSVNWSNILGEISAGHCRSVKVANPFGDPSCFPPGPIVYENIMGYKSGDNLGDDAAAQLKENLRCVFTSRPGAVLYNLRRTPNPQTSQMVSFFLRLIFHMKTVKSHLEVCVKTSASLNCPDLSLRPCRSPHPPFSEEGEERKVNAGFILGVEPGCAREHPVHCLAFYSFIAYFTVKPGAANPSWA</sequence>
<accession>A0AA88SPR2</accession>
<proteinExistence type="predicted"/>
<name>A0AA88SPR2_CHASR</name>
<organism evidence="2 3">
    <name type="scientific">Channa striata</name>
    <name type="common">Snakehead murrel</name>
    <name type="synonym">Ophicephalus striatus</name>
    <dbReference type="NCBI Taxonomy" id="64152"/>
    <lineage>
        <taxon>Eukaryota</taxon>
        <taxon>Metazoa</taxon>
        <taxon>Chordata</taxon>
        <taxon>Craniata</taxon>
        <taxon>Vertebrata</taxon>
        <taxon>Euteleostomi</taxon>
        <taxon>Actinopterygii</taxon>
        <taxon>Neopterygii</taxon>
        <taxon>Teleostei</taxon>
        <taxon>Neoteleostei</taxon>
        <taxon>Acanthomorphata</taxon>
        <taxon>Anabantaria</taxon>
        <taxon>Anabantiformes</taxon>
        <taxon>Channoidei</taxon>
        <taxon>Channidae</taxon>
        <taxon>Channa</taxon>
    </lineage>
</organism>
<dbReference type="Proteomes" id="UP001187415">
    <property type="component" value="Unassembled WGS sequence"/>
</dbReference>
<gene>
    <name evidence="2" type="ORF">Q5P01_009682</name>
</gene>
<feature type="compositionally biased region" description="Polar residues" evidence="1">
    <location>
        <begin position="29"/>
        <end position="45"/>
    </location>
</feature>